<dbReference type="InterPro" id="IPR031552">
    <property type="entry name" value="ParE-like_toxin"/>
</dbReference>
<dbReference type="Pfam" id="PF15781">
    <property type="entry name" value="ParE-like_toxin"/>
    <property type="match status" value="1"/>
</dbReference>
<comment type="caution">
    <text evidence="1">The sequence shown here is derived from an EMBL/GenBank/DDBJ whole genome shotgun (WGS) entry which is preliminary data.</text>
</comment>
<protein>
    <submittedName>
        <fullName evidence="1">Type II toxin-antitoxin system RelE/ParE family toxin</fullName>
    </submittedName>
</protein>
<organism evidence="1 2">
    <name type="scientific">Pusillimonas minor</name>
    <dbReference type="NCBI Taxonomy" id="2697024"/>
    <lineage>
        <taxon>Bacteria</taxon>
        <taxon>Pseudomonadati</taxon>
        <taxon>Pseudomonadota</taxon>
        <taxon>Betaproteobacteria</taxon>
        <taxon>Burkholderiales</taxon>
        <taxon>Alcaligenaceae</taxon>
        <taxon>Pusillimonas</taxon>
    </lineage>
</organism>
<proteinExistence type="predicted"/>
<dbReference type="AlphaFoldDB" id="A0A842HSK1"/>
<reference evidence="1 2" key="1">
    <citation type="submission" date="2020-08" db="EMBL/GenBank/DDBJ databases">
        <title>Paraeoetvoesia sp. YC-7-48 draft genome sequence.</title>
        <authorList>
            <person name="Yao L."/>
        </authorList>
    </citation>
    <scope>NUCLEOTIDE SEQUENCE [LARGE SCALE GENOMIC DNA]</scope>
    <source>
        <strain evidence="2">YC-7-48</strain>
    </source>
</reference>
<name>A0A842HSK1_9BURK</name>
<evidence type="ECO:0000313" key="2">
    <source>
        <dbReference type="Proteomes" id="UP000545386"/>
    </source>
</evidence>
<dbReference type="Proteomes" id="UP000545386">
    <property type="component" value="Unassembled WGS sequence"/>
</dbReference>
<evidence type="ECO:0000313" key="1">
    <source>
        <dbReference type="EMBL" id="MBC2770632.1"/>
    </source>
</evidence>
<keyword evidence="2" id="KW-1185">Reference proteome</keyword>
<sequence length="111" mass="13138">MKKRFKRPFMQYVKKAPRPLQLVIADEIERISDAPETGQLKAGDLAGMRVHKFRFNRQEFLLAYEWQCDPQAGGDLIFYQIGPHENFYDDLKRYLRHGITSGELHEPIPYR</sequence>
<dbReference type="EMBL" id="JACJUU010000010">
    <property type="protein sequence ID" value="MBC2770632.1"/>
    <property type="molecule type" value="Genomic_DNA"/>
</dbReference>
<accession>A0A842HSK1</accession>
<gene>
    <name evidence="1" type="ORF">GTU67_12015</name>
</gene>